<evidence type="ECO:0000256" key="5">
    <source>
        <dbReference type="ARBA" id="ARBA00023014"/>
    </source>
</evidence>
<dbReference type="InterPro" id="IPR004646">
    <property type="entry name" value="Fe-S_hydro-lyase_TtdA-typ_cat"/>
</dbReference>
<evidence type="ECO:0000256" key="4">
    <source>
        <dbReference type="ARBA" id="ARBA00023004"/>
    </source>
</evidence>
<sequence length="285" mass="31500">MDLSSKIEKGLIKASTSYPENRINAFKRALSQETSENAAWALELMLKNAEIANKQKLPLCDDTGIPHIFIELGENTSISSDLLDEIKKGIENGLKNLPGRPMAVKGDDLERIEQSKGLYGESDMVIPPSFLIEKSDNEDLYGKIKINLLLLGGGPEIRAKTYRVFHKRDYKEVLNVAVDILKSNLNLLGCTPSIPAIGIGRTHYEANSLMIKSMVYGNLDYQSETENYITKKLNKTNIGPMGLGGNTTLLGSFVNIGPQRASGVRILAIRPCCFVEPRLDTIFIE</sequence>
<dbReference type="NCBIfam" id="TIGR00722">
    <property type="entry name" value="ttdA_fumA_fumB"/>
    <property type="match status" value="1"/>
</dbReference>
<gene>
    <name evidence="8" type="ORF">SDC9_03507</name>
</gene>
<name>A0A644SWC0_9ZZZZ</name>
<keyword evidence="3" id="KW-0479">Metal-binding</keyword>
<dbReference type="EMBL" id="VSSQ01000006">
    <property type="protein sequence ID" value="MPL57982.1"/>
    <property type="molecule type" value="Genomic_DNA"/>
</dbReference>
<dbReference type="PANTHER" id="PTHR43351:SF2">
    <property type="entry name" value="L(+)-TARTRATE DEHYDRATASE SUBUNIT BETA-RELATED"/>
    <property type="match status" value="1"/>
</dbReference>
<dbReference type="GO" id="GO:0046872">
    <property type="term" value="F:metal ion binding"/>
    <property type="evidence" value="ECO:0007669"/>
    <property type="project" value="UniProtKB-KW"/>
</dbReference>
<evidence type="ECO:0000256" key="3">
    <source>
        <dbReference type="ARBA" id="ARBA00022723"/>
    </source>
</evidence>
<evidence type="ECO:0000256" key="6">
    <source>
        <dbReference type="ARBA" id="ARBA00023239"/>
    </source>
</evidence>
<evidence type="ECO:0000256" key="1">
    <source>
        <dbReference type="ARBA" id="ARBA00008876"/>
    </source>
</evidence>
<keyword evidence="6" id="KW-0456">Lyase</keyword>
<dbReference type="AlphaFoldDB" id="A0A644SWC0"/>
<comment type="similarity">
    <text evidence="1">Belongs to the class-I fumarase family.</text>
</comment>
<keyword evidence="4" id="KW-0408">Iron</keyword>
<protein>
    <recommendedName>
        <fullName evidence="7">Fe-S hydro-lyase tartrate dehydratase alpha-type catalytic domain-containing protein</fullName>
    </recommendedName>
</protein>
<evidence type="ECO:0000256" key="2">
    <source>
        <dbReference type="ARBA" id="ARBA00022485"/>
    </source>
</evidence>
<accession>A0A644SWC0</accession>
<comment type="caution">
    <text evidence="8">The sequence shown here is derived from an EMBL/GenBank/DDBJ whole genome shotgun (WGS) entry which is preliminary data.</text>
</comment>
<dbReference type="Pfam" id="PF05681">
    <property type="entry name" value="Fumerase"/>
    <property type="match status" value="1"/>
</dbReference>
<keyword evidence="5" id="KW-0411">Iron-sulfur</keyword>
<dbReference type="GO" id="GO:0051539">
    <property type="term" value="F:4 iron, 4 sulfur cluster binding"/>
    <property type="evidence" value="ECO:0007669"/>
    <property type="project" value="UniProtKB-KW"/>
</dbReference>
<keyword evidence="2" id="KW-0004">4Fe-4S</keyword>
<feature type="domain" description="Fe-S hydro-lyase tartrate dehydratase alpha-type catalytic" evidence="7">
    <location>
        <begin position="6"/>
        <end position="275"/>
    </location>
</feature>
<evidence type="ECO:0000259" key="7">
    <source>
        <dbReference type="Pfam" id="PF05681"/>
    </source>
</evidence>
<organism evidence="8">
    <name type="scientific">bioreactor metagenome</name>
    <dbReference type="NCBI Taxonomy" id="1076179"/>
    <lineage>
        <taxon>unclassified sequences</taxon>
        <taxon>metagenomes</taxon>
        <taxon>ecological metagenomes</taxon>
    </lineage>
</organism>
<evidence type="ECO:0000313" key="8">
    <source>
        <dbReference type="EMBL" id="MPL57982.1"/>
    </source>
</evidence>
<dbReference type="PANTHER" id="PTHR43351">
    <property type="entry name" value="L(+)-TARTRATE DEHYDRATASE SUBUNIT BETA"/>
    <property type="match status" value="1"/>
</dbReference>
<reference evidence="8" key="1">
    <citation type="submission" date="2019-08" db="EMBL/GenBank/DDBJ databases">
        <authorList>
            <person name="Kucharzyk K."/>
            <person name="Murdoch R.W."/>
            <person name="Higgins S."/>
            <person name="Loffler F."/>
        </authorList>
    </citation>
    <scope>NUCLEOTIDE SEQUENCE</scope>
</reference>
<proteinExistence type="inferred from homology"/>
<dbReference type="GO" id="GO:0016829">
    <property type="term" value="F:lyase activity"/>
    <property type="evidence" value="ECO:0007669"/>
    <property type="project" value="UniProtKB-KW"/>
</dbReference>